<name>A0AAD1Y5V1_EUPCR</name>
<dbReference type="EMBL" id="CAMPGE010028404">
    <property type="protein sequence ID" value="CAI2385931.1"/>
    <property type="molecule type" value="Genomic_DNA"/>
</dbReference>
<dbReference type="Proteomes" id="UP001295684">
    <property type="component" value="Unassembled WGS sequence"/>
</dbReference>
<comment type="caution">
    <text evidence="1">The sequence shown here is derived from an EMBL/GenBank/DDBJ whole genome shotgun (WGS) entry which is preliminary data.</text>
</comment>
<organism evidence="1 2">
    <name type="scientific">Euplotes crassus</name>
    <dbReference type="NCBI Taxonomy" id="5936"/>
    <lineage>
        <taxon>Eukaryota</taxon>
        <taxon>Sar</taxon>
        <taxon>Alveolata</taxon>
        <taxon>Ciliophora</taxon>
        <taxon>Intramacronucleata</taxon>
        <taxon>Spirotrichea</taxon>
        <taxon>Hypotrichia</taxon>
        <taxon>Euplotida</taxon>
        <taxon>Euplotidae</taxon>
        <taxon>Moneuplotes</taxon>
    </lineage>
</organism>
<proteinExistence type="predicted"/>
<gene>
    <name evidence="1" type="ORF">ECRASSUSDP1_LOCUS27527</name>
</gene>
<evidence type="ECO:0000313" key="2">
    <source>
        <dbReference type="Proteomes" id="UP001295684"/>
    </source>
</evidence>
<reference evidence="1" key="1">
    <citation type="submission" date="2023-07" db="EMBL/GenBank/DDBJ databases">
        <authorList>
            <consortium name="AG Swart"/>
            <person name="Singh M."/>
            <person name="Singh A."/>
            <person name="Seah K."/>
            <person name="Emmerich C."/>
        </authorList>
    </citation>
    <scope>NUCLEOTIDE SEQUENCE</scope>
    <source>
        <strain evidence="1">DP1</strain>
    </source>
</reference>
<sequence length="77" mass="9049">MLTKEYLKLEYGHIRSYFNGSSILNSGRILRICDTISQKFQTWLIFSNCENLKHFVNEILSLVQDKTESLSIRGFLF</sequence>
<dbReference type="AlphaFoldDB" id="A0AAD1Y5V1"/>
<evidence type="ECO:0000313" key="1">
    <source>
        <dbReference type="EMBL" id="CAI2385931.1"/>
    </source>
</evidence>
<protein>
    <submittedName>
        <fullName evidence="1">Uncharacterized protein</fullName>
    </submittedName>
</protein>
<keyword evidence="2" id="KW-1185">Reference proteome</keyword>
<accession>A0AAD1Y5V1</accession>